<dbReference type="AlphaFoldDB" id="A0A820TMM0"/>
<proteinExistence type="predicted"/>
<protein>
    <submittedName>
        <fullName evidence="1">Uncharacterized protein</fullName>
    </submittedName>
</protein>
<gene>
    <name evidence="1" type="ORF">OKA104_LOCUS55114</name>
</gene>
<accession>A0A820TMM0</accession>
<comment type="caution">
    <text evidence="1">The sequence shown here is derived from an EMBL/GenBank/DDBJ whole genome shotgun (WGS) entry which is preliminary data.</text>
</comment>
<evidence type="ECO:0000313" key="2">
    <source>
        <dbReference type="Proteomes" id="UP000663881"/>
    </source>
</evidence>
<organism evidence="1 2">
    <name type="scientific">Adineta steineri</name>
    <dbReference type="NCBI Taxonomy" id="433720"/>
    <lineage>
        <taxon>Eukaryota</taxon>
        <taxon>Metazoa</taxon>
        <taxon>Spiralia</taxon>
        <taxon>Gnathifera</taxon>
        <taxon>Rotifera</taxon>
        <taxon>Eurotatoria</taxon>
        <taxon>Bdelloidea</taxon>
        <taxon>Adinetida</taxon>
        <taxon>Adinetidae</taxon>
        <taxon>Adineta</taxon>
    </lineage>
</organism>
<dbReference type="EMBL" id="CAJOAY010038255">
    <property type="protein sequence ID" value="CAF4468871.1"/>
    <property type="molecule type" value="Genomic_DNA"/>
</dbReference>
<dbReference type="Proteomes" id="UP000663881">
    <property type="component" value="Unassembled WGS sequence"/>
</dbReference>
<feature type="non-terminal residue" evidence="1">
    <location>
        <position position="1"/>
    </location>
</feature>
<evidence type="ECO:0000313" key="1">
    <source>
        <dbReference type="EMBL" id="CAF4468871.1"/>
    </source>
</evidence>
<name>A0A820TMM0_9BILA</name>
<sequence>PDGKLPFRDSFAYAYAKL</sequence>
<reference evidence="1" key="1">
    <citation type="submission" date="2021-02" db="EMBL/GenBank/DDBJ databases">
        <authorList>
            <person name="Nowell W R."/>
        </authorList>
    </citation>
    <scope>NUCLEOTIDE SEQUENCE</scope>
</reference>